<evidence type="ECO:0000256" key="2">
    <source>
        <dbReference type="ARBA" id="ARBA00006810"/>
    </source>
</evidence>
<feature type="transmembrane region" description="Helical" evidence="12">
    <location>
        <begin position="101"/>
        <end position="122"/>
    </location>
</feature>
<protein>
    <recommendedName>
        <fullName evidence="11">ATP synthase subunit a</fullName>
    </recommendedName>
</protein>
<reference evidence="13" key="1">
    <citation type="submission" date="2019-12" db="EMBL/GenBank/DDBJ databases">
        <title>Opimothrips tubulatus.</title>
        <authorList>
            <person name="Xie Y."/>
            <person name="Zhang H."/>
        </authorList>
    </citation>
    <scope>NUCLEOTIDE SEQUENCE</scope>
</reference>
<dbReference type="PANTHER" id="PTHR11410">
    <property type="entry name" value="ATP SYNTHASE SUBUNIT A"/>
    <property type="match status" value="1"/>
</dbReference>
<keyword evidence="8" id="KW-0406">Ion transport</keyword>
<evidence type="ECO:0000256" key="12">
    <source>
        <dbReference type="SAM" id="Phobius"/>
    </source>
</evidence>
<evidence type="ECO:0000256" key="8">
    <source>
        <dbReference type="ARBA" id="ARBA00023065"/>
    </source>
</evidence>
<dbReference type="InterPro" id="IPR000568">
    <property type="entry name" value="ATP_synth_F0_asu"/>
</dbReference>
<comment type="subcellular location">
    <subcellularLocation>
        <location evidence="1">Membrane</location>
        <topology evidence="1">Multi-pass membrane protein</topology>
    </subcellularLocation>
    <subcellularLocation>
        <location evidence="11">Mitochondrion inner membrane</location>
        <topology evidence="11">Multi-pass membrane protein</topology>
    </subcellularLocation>
</comment>
<organism evidence="13">
    <name type="scientific">Opimothrips tubulatus</name>
    <dbReference type="NCBI Taxonomy" id="2724111"/>
    <lineage>
        <taxon>Eukaryota</taxon>
        <taxon>Metazoa</taxon>
        <taxon>Ecdysozoa</taxon>
        <taxon>Arthropoda</taxon>
        <taxon>Hexapoda</taxon>
        <taxon>Insecta</taxon>
        <taxon>Pterygota</taxon>
        <taxon>Neoptera</taxon>
        <taxon>Paraneoptera</taxon>
        <taxon>Thysanoptera</taxon>
        <taxon>Terebrantia</taxon>
        <taxon>Thripoidea</taxon>
        <taxon>Thripidae</taxon>
        <taxon>Opimothrips</taxon>
    </lineage>
</organism>
<dbReference type="GO" id="GO:0045259">
    <property type="term" value="C:proton-transporting ATP synthase complex"/>
    <property type="evidence" value="ECO:0007669"/>
    <property type="project" value="UniProtKB-KW"/>
</dbReference>
<dbReference type="RefSeq" id="YP_010610460.1">
    <property type="nucleotide sequence ID" value="NC_069977.1"/>
</dbReference>
<geneLocation type="mitochondrion" evidence="13"/>
<evidence type="ECO:0000256" key="5">
    <source>
        <dbReference type="ARBA" id="ARBA00022692"/>
    </source>
</evidence>
<dbReference type="GeneID" id="77615939"/>
<keyword evidence="13" id="KW-0496">Mitochondrion</keyword>
<dbReference type="InterPro" id="IPR023011">
    <property type="entry name" value="ATP_synth_F0_asu_AS"/>
</dbReference>
<proteinExistence type="inferred from homology"/>
<dbReference type="Gene3D" id="1.20.120.220">
    <property type="entry name" value="ATP synthase, F0 complex, subunit A"/>
    <property type="match status" value="1"/>
</dbReference>
<feature type="transmembrane region" description="Helical" evidence="12">
    <location>
        <begin position="134"/>
        <end position="154"/>
    </location>
</feature>
<comment type="similarity">
    <text evidence="2">Belongs to the ATPase A chain family.</text>
</comment>
<dbReference type="EMBL" id="MN787503">
    <property type="protein sequence ID" value="WAO28727.1"/>
    <property type="molecule type" value="Genomic_DNA"/>
</dbReference>
<keyword evidence="7 12" id="KW-1133">Transmembrane helix</keyword>
<dbReference type="SUPFAM" id="SSF81336">
    <property type="entry name" value="F1F0 ATP synthase subunit A"/>
    <property type="match status" value="1"/>
</dbReference>
<feature type="transmembrane region" description="Helical" evidence="12">
    <location>
        <begin position="72"/>
        <end position="95"/>
    </location>
</feature>
<evidence type="ECO:0000256" key="1">
    <source>
        <dbReference type="ARBA" id="ARBA00004141"/>
    </source>
</evidence>
<keyword evidence="4" id="KW-0138">CF(0)</keyword>
<evidence type="ECO:0000313" key="13">
    <source>
        <dbReference type="EMBL" id="WAO28727.1"/>
    </source>
</evidence>
<keyword evidence="9 12" id="KW-0472">Membrane</keyword>
<evidence type="ECO:0000256" key="4">
    <source>
        <dbReference type="ARBA" id="ARBA00022547"/>
    </source>
</evidence>
<dbReference type="Pfam" id="PF00119">
    <property type="entry name" value="ATP-synt_A"/>
    <property type="match status" value="1"/>
</dbReference>
<dbReference type="PRINTS" id="PR00123">
    <property type="entry name" value="ATPASEA"/>
</dbReference>
<evidence type="ECO:0000256" key="9">
    <source>
        <dbReference type="ARBA" id="ARBA00023136"/>
    </source>
</evidence>
<feature type="transmembrane region" description="Helical" evidence="12">
    <location>
        <begin position="20"/>
        <end position="40"/>
    </location>
</feature>
<keyword evidence="10" id="KW-0066">ATP synthesis</keyword>
<dbReference type="InterPro" id="IPR035908">
    <property type="entry name" value="F0_ATP_A_sf"/>
</dbReference>
<dbReference type="GO" id="GO:0046933">
    <property type="term" value="F:proton-transporting ATP synthase activity, rotational mechanism"/>
    <property type="evidence" value="ECO:0007669"/>
    <property type="project" value="TreeGrafter"/>
</dbReference>
<keyword evidence="5 12" id="KW-0812">Transmembrane</keyword>
<evidence type="ECO:0000256" key="10">
    <source>
        <dbReference type="ARBA" id="ARBA00023310"/>
    </source>
</evidence>
<accession>A0A9E9EPQ3</accession>
<evidence type="ECO:0000256" key="7">
    <source>
        <dbReference type="ARBA" id="ARBA00022989"/>
    </source>
</evidence>
<dbReference type="PROSITE" id="PS00449">
    <property type="entry name" value="ATPASE_A"/>
    <property type="match status" value="1"/>
</dbReference>
<sequence>MLMNLFSSFDPTCLIFSVKMSLNFISSYCGFLYLPLIFWLKINRLIWLVLKINEILKNEFKLTIKGEKYNSYLIFISLFFLILMNNFLGLFPYIFTCTSHLSFNLILSFTFWFSFMMYGWLINTNKMFSHMLPIGTPMILMPMLVCIETISNIIRSGTLSIRLTANMISGHLLLTLSGNQGPEINLIPLFFLVSVQSILMILEISVSIIQSYVFSILSCLYSSESN</sequence>
<keyword evidence="3" id="KW-0813">Transport</keyword>
<dbReference type="AlphaFoldDB" id="A0A9E9EPQ3"/>
<dbReference type="CDD" id="cd00310">
    <property type="entry name" value="ATP-synt_Fo_a_6"/>
    <property type="match status" value="1"/>
</dbReference>
<gene>
    <name evidence="13" type="primary">atp6</name>
</gene>
<dbReference type="PANTHER" id="PTHR11410:SF0">
    <property type="entry name" value="ATP SYNTHASE SUBUNIT A"/>
    <property type="match status" value="1"/>
</dbReference>
<evidence type="ECO:0000256" key="3">
    <source>
        <dbReference type="ARBA" id="ARBA00022448"/>
    </source>
</evidence>
<name>A0A9E9EPQ3_9NEOP</name>
<evidence type="ECO:0000256" key="6">
    <source>
        <dbReference type="ARBA" id="ARBA00022781"/>
    </source>
</evidence>
<dbReference type="InterPro" id="IPR045083">
    <property type="entry name" value="ATP_synth_F0_asu_bact/mt"/>
</dbReference>
<keyword evidence="6" id="KW-0375">Hydrogen ion transport</keyword>
<dbReference type="GO" id="GO:0005743">
    <property type="term" value="C:mitochondrial inner membrane"/>
    <property type="evidence" value="ECO:0007669"/>
    <property type="project" value="UniProtKB-SubCell"/>
</dbReference>
<dbReference type="NCBIfam" id="TIGR01131">
    <property type="entry name" value="ATP_synt_6_or_A"/>
    <property type="match status" value="1"/>
</dbReference>
<evidence type="ECO:0000256" key="11">
    <source>
        <dbReference type="RuleBase" id="RU004450"/>
    </source>
</evidence>